<keyword evidence="1" id="KW-0812">Transmembrane</keyword>
<evidence type="ECO:0000256" key="1">
    <source>
        <dbReference type="SAM" id="Phobius"/>
    </source>
</evidence>
<evidence type="ECO:0000313" key="3">
    <source>
        <dbReference type="Proteomes" id="UP000028702"/>
    </source>
</evidence>
<dbReference type="SUPFAM" id="SSF82714">
    <property type="entry name" value="Multidrug efflux transporter AcrB TolC docking domain, DN and DC subdomains"/>
    <property type="match status" value="2"/>
</dbReference>
<dbReference type="PRINTS" id="PR00702">
    <property type="entry name" value="ACRIFLAVINRP"/>
</dbReference>
<dbReference type="EMBL" id="BBIO01000016">
    <property type="protein sequence ID" value="GAK46199.1"/>
    <property type="molecule type" value="Genomic_DNA"/>
</dbReference>
<dbReference type="PANTHER" id="PTHR32063:SF28">
    <property type="entry name" value="BLR2861 PROTEIN"/>
    <property type="match status" value="1"/>
</dbReference>
<dbReference type="Gene3D" id="3.30.2090.10">
    <property type="entry name" value="Multidrug efflux transporter AcrB TolC docking domain, DN and DC subdomains"/>
    <property type="match status" value="2"/>
</dbReference>
<feature type="transmembrane region" description="Helical" evidence="1">
    <location>
        <begin position="16"/>
        <end position="36"/>
    </location>
</feature>
<keyword evidence="1" id="KW-1133">Transmembrane helix</keyword>
<dbReference type="Proteomes" id="UP000028702">
    <property type="component" value="Unassembled WGS sequence"/>
</dbReference>
<dbReference type="Pfam" id="PF00873">
    <property type="entry name" value="ACR_tran"/>
    <property type="match status" value="1"/>
</dbReference>
<gene>
    <name evidence="2" type="ORF">M2A_2698</name>
</gene>
<dbReference type="RefSeq" id="WP_045448539.1">
    <property type="nucleotide sequence ID" value="NZ_BBIO01000016.1"/>
</dbReference>
<feature type="transmembrane region" description="Helical" evidence="1">
    <location>
        <begin position="461"/>
        <end position="480"/>
    </location>
</feature>
<feature type="transmembrane region" description="Helical" evidence="1">
    <location>
        <begin position="851"/>
        <end position="869"/>
    </location>
</feature>
<feature type="transmembrane region" description="Helical" evidence="1">
    <location>
        <begin position="429"/>
        <end position="449"/>
    </location>
</feature>
<dbReference type="GO" id="GO:0042910">
    <property type="term" value="F:xenobiotic transmembrane transporter activity"/>
    <property type="evidence" value="ECO:0007669"/>
    <property type="project" value="TreeGrafter"/>
</dbReference>
<feature type="transmembrane region" description="Helical" evidence="1">
    <location>
        <begin position="332"/>
        <end position="351"/>
    </location>
</feature>
<feature type="transmembrane region" description="Helical" evidence="1">
    <location>
        <begin position="524"/>
        <end position="544"/>
    </location>
</feature>
<dbReference type="AlphaFoldDB" id="A0A081BDT1"/>
<reference evidence="2 3" key="1">
    <citation type="submission" date="2014-07" db="EMBL/GenBank/DDBJ databases">
        <title>Tepidicaulis marinum gen. nov., sp. nov., a novel marine bacterium denitrifying nitrate to nitrous oxide strictly under microaerobic conditions.</title>
        <authorList>
            <person name="Takeuchi M."/>
            <person name="Yamagishi T."/>
            <person name="Kamagata Y."/>
            <person name="Oshima K."/>
            <person name="Hattori M."/>
            <person name="Katayama T."/>
            <person name="Hanada S."/>
            <person name="Tamaki H."/>
            <person name="Marumo K."/>
            <person name="Maeda H."/>
            <person name="Nedachi M."/>
            <person name="Iwasaki W."/>
            <person name="Suwa Y."/>
            <person name="Sakata S."/>
        </authorList>
    </citation>
    <scope>NUCLEOTIDE SEQUENCE [LARGE SCALE GENOMIC DNA]</scope>
    <source>
        <strain evidence="2 3">MA2</strain>
    </source>
</reference>
<dbReference type="SUPFAM" id="SSF82866">
    <property type="entry name" value="Multidrug efflux transporter AcrB transmembrane domain"/>
    <property type="match status" value="2"/>
</dbReference>
<feature type="transmembrane region" description="Helical" evidence="1">
    <location>
        <begin position="946"/>
        <end position="967"/>
    </location>
</feature>
<accession>A0A081BDT1</accession>
<organism evidence="2 3">
    <name type="scientific">Tepidicaulis marinus</name>
    <dbReference type="NCBI Taxonomy" id="1333998"/>
    <lineage>
        <taxon>Bacteria</taxon>
        <taxon>Pseudomonadati</taxon>
        <taxon>Pseudomonadota</taxon>
        <taxon>Alphaproteobacteria</taxon>
        <taxon>Hyphomicrobiales</taxon>
        <taxon>Parvibaculaceae</taxon>
        <taxon>Tepidicaulis</taxon>
    </lineage>
</organism>
<dbReference type="STRING" id="1333998.M2A_2698"/>
<keyword evidence="3" id="KW-1185">Reference proteome</keyword>
<dbReference type="eggNOG" id="COG0841">
    <property type="taxonomic scope" value="Bacteria"/>
</dbReference>
<dbReference type="PANTHER" id="PTHR32063">
    <property type="match status" value="1"/>
</dbReference>
<name>A0A081BDT1_9HYPH</name>
<feature type="transmembrane region" description="Helical" evidence="1">
    <location>
        <begin position="979"/>
        <end position="1005"/>
    </location>
</feature>
<feature type="transmembrane region" description="Helical" evidence="1">
    <location>
        <begin position="876"/>
        <end position="896"/>
    </location>
</feature>
<dbReference type="Gene3D" id="1.20.1640.10">
    <property type="entry name" value="Multidrug efflux transporter AcrB transmembrane domain"/>
    <property type="match status" value="2"/>
</dbReference>
<dbReference type="GO" id="GO:0005886">
    <property type="term" value="C:plasma membrane"/>
    <property type="evidence" value="ECO:0007669"/>
    <property type="project" value="TreeGrafter"/>
</dbReference>
<feature type="transmembrane region" description="Helical" evidence="1">
    <location>
        <begin position="902"/>
        <end position="925"/>
    </location>
</feature>
<dbReference type="Gene3D" id="3.30.70.1440">
    <property type="entry name" value="Multidrug efflux transporter AcrB pore domain"/>
    <property type="match status" value="1"/>
</dbReference>
<dbReference type="InterPro" id="IPR027463">
    <property type="entry name" value="AcrB_DN_DC_subdom"/>
</dbReference>
<dbReference type="Gene3D" id="3.30.70.1430">
    <property type="entry name" value="Multidrug efflux transporter AcrB pore domain"/>
    <property type="match status" value="2"/>
</dbReference>
<protein>
    <submittedName>
        <fullName evidence="2">RND family efflux transporter</fullName>
    </submittedName>
</protein>
<dbReference type="InterPro" id="IPR001036">
    <property type="entry name" value="Acrflvin-R"/>
</dbReference>
<keyword evidence="1" id="KW-0472">Membrane</keyword>
<dbReference type="SUPFAM" id="SSF82693">
    <property type="entry name" value="Multidrug efflux transporter AcrB pore domain, PN1, PN2, PC1 and PC2 subdomains"/>
    <property type="match status" value="3"/>
</dbReference>
<proteinExistence type="predicted"/>
<comment type="caution">
    <text evidence="2">The sequence shown here is derived from an EMBL/GenBank/DDBJ whole genome shotgun (WGS) entry which is preliminary data.</text>
</comment>
<evidence type="ECO:0000313" key="2">
    <source>
        <dbReference type="EMBL" id="GAK46199.1"/>
    </source>
</evidence>
<sequence length="1038" mass="111595">MSGEDDLPALSIRRPLLVFVANLLIAIAGFAAIFAVEVRELPDVDRPIVSVRAQYPGASPETMDAEVTSVIEGAVARVTGVKSLESSSEENNGRIRVEFSPSFDLDTAASDVREAVSRIERELPEDVEQLTVVKADENADPIIRIAAVSDVLVREELTRLVENDIVPALIAVEGVADVRLFGDRERLLRVVVDPMRLTSYGLSVADIADTLETVPFDVPTGSFRSDDQELIVRADASVIAAQQVENIIIRGTTRIGDVAQVFFGPEDATSYVRFRDQTVIGLGIIRQAQSNTIQISDGVERALEKLNARFDTLELVKTSDDATFIRGSVREVLTSLALTIMIVVATIWVFIGSLRATLVPAAAIPISLIGTVAAIWLLGFSINILTLLALVLATGMIVDDAIVVLENIQRRRAQGLAARAAAVLGTRQVFFAVVATTAVLVSVFLPISFLPSTAGRLFREFGFVLAIAVMISSFVALSLVPSLSARIPDETPGDHKVRHFFSRWGSFFAGRYESSLALALAHPWRAFGIALLAAGLSGALYGALDQELLPDEDRGIFYVFATGPDGVGLNYTERQAAQIEAILQPYVESGEIASLFTIVGIYDFNRAFVVARLAPWDERERRQQEIVSEIRGPLSEIPGARAFVQTPNSLNLRDDGGGLEVALIGNDYLEIYEAAKKLSLAIEERHPGLTDPDISYQPTQPQLSLIVDRRRASDLGIPLSDLAATLRVMVDGDEIADLNVGDEAIPIFLESASGTINDPSDLANLYVGTASGGLVPISSVVSLKEEGVAAELDRHMQSRAVEIDAELAEGTTLSEAVTQLEVLADEVLPPGISMILLGEAATLEETSQEVLLTYVIAFVVVFLVLIAQFESLTSAVVVMVTVPFGIAAAILALFLTGTSLNVYSQIGLVMLIGLMAKNGILLVEFADQLRDRGYEVKEAIATSARVRLRPVAMTMISTVLGGLPLILSDGAGAESRWAIGWVIFGGLGLAGIFTLYLTPVVYLGVAPFSKARAAEASRLDEELRHAERIPDDTDGTPA</sequence>
<dbReference type="Gene3D" id="3.30.70.1320">
    <property type="entry name" value="Multidrug efflux transporter AcrB pore domain like"/>
    <property type="match status" value="1"/>
</dbReference>